<protein>
    <submittedName>
        <fullName evidence="2">Uncharacterized protein</fullName>
    </submittedName>
</protein>
<name>A0A6J5RMB6_9CAUD</name>
<evidence type="ECO:0000256" key="1">
    <source>
        <dbReference type="SAM" id="MobiDB-lite"/>
    </source>
</evidence>
<feature type="compositionally biased region" description="Basic residues" evidence="1">
    <location>
        <begin position="8"/>
        <end position="21"/>
    </location>
</feature>
<organism evidence="2">
    <name type="scientific">uncultured Caudovirales phage</name>
    <dbReference type="NCBI Taxonomy" id="2100421"/>
    <lineage>
        <taxon>Viruses</taxon>
        <taxon>Duplodnaviria</taxon>
        <taxon>Heunggongvirae</taxon>
        <taxon>Uroviricota</taxon>
        <taxon>Caudoviricetes</taxon>
        <taxon>Peduoviridae</taxon>
        <taxon>Maltschvirus</taxon>
        <taxon>Maltschvirus maltsch</taxon>
    </lineage>
</organism>
<evidence type="ECO:0000313" key="2">
    <source>
        <dbReference type="EMBL" id="CAB4192964.1"/>
    </source>
</evidence>
<accession>A0A6J5RMB6</accession>
<feature type="region of interest" description="Disordered" evidence="1">
    <location>
        <begin position="1"/>
        <end position="21"/>
    </location>
</feature>
<dbReference type="EMBL" id="LR797193">
    <property type="protein sequence ID" value="CAB4192964.1"/>
    <property type="molecule type" value="Genomic_DNA"/>
</dbReference>
<proteinExistence type="predicted"/>
<reference evidence="2" key="1">
    <citation type="submission" date="2020-05" db="EMBL/GenBank/DDBJ databases">
        <authorList>
            <person name="Chiriac C."/>
            <person name="Salcher M."/>
            <person name="Ghai R."/>
            <person name="Kavagutti S V."/>
        </authorList>
    </citation>
    <scope>NUCLEOTIDE SEQUENCE</scope>
</reference>
<gene>
    <name evidence="2" type="ORF">UFOVP1246_6</name>
</gene>
<sequence>MAEESVQRQRRVAPHVAGAHKKPVEKRVGSLIAPGDLIEYGLTYQVNIERQLSVWLKTGVTSTVQAGEKSDEAWQRVKKFVDSRMEELIEEHTKGK</sequence>